<keyword evidence="6 12" id="KW-0547">Nucleotide-binding</keyword>
<keyword evidence="8 12" id="KW-0648">Protein biosynthesis</keyword>
<keyword evidence="19" id="KW-1185">Reference proteome</keyword>
<evidence type="ECO:0000259" key="17">
    <source>
        <dbReference type="PROSITE" id="PS50862"/>
    </source>
</evidence>
<dbReference type="GO" id="GO:0016260">
    <property type="term" value="P:selenocysteine biosynthetic process"/>
    <property type="evidence" value="ECO:0007669"/>
    <property type="project" value="UniProtKB-UniRule"/>
</dbReference>
<comment type="caution">
    <text evidence="18">The sequence shown here is derived from an EMBL/GenBank/DDBJ whole genome shotgun (WGS) entry which is preliminary data.</text>
</comment>
<feature type="region of interest" description="Disordered" evidence="16">
    <location>
        <begin position="41"/>
        <end position="60"/>
    </location>
</feature>
<accession>A0A934K894</accession>
<dbReference type="PRINTS" id="PR00981">
    <property type="entry name" value="TRNASYNTHSER"/>
</dbReference>
<proteinExistence type="inferred from homology"/>
<dbReference type="InterPro" id="IPR002314">
    <property type="entry name" value="aa-tRNA-synt_IIb"/>
</dbReference>
<dbReference type="Pfam" id="PF02403">
    <property type="entry name" value="Seryl_tRNA_N"/>
    <property type="match status" value="1"/>
</dbReference>
<dbReference type="GO" id="GO:0005737">
    <property type="term" value="C:cytoplasm"/>
    <property type="evidence" value="ECO:0007669"/>
    <property type="project" value="UniProtKB-SubCell"/>
</dbReference>
<feature type="binding site" evidence="12">
    <location>
        <position position="379"/>
    </location>
    <ligand>
        <name>L-serine</name>
        <dbReference type="ChEBI" id="CHEBI:33384"/>
    </ligand>
</feature>
<evidence type="ECO:0000256" key="9">
    <source>
        <dbReference type="ARBA" id="ARBA00023146"/>
    </source>
</evidence>
<dbReference type="Pfam" id="PF00587">
    <property type="entry name" value="tRNA-synt_2b"/>
    <property type="match status" value="1"/>
</dbReference>
<dbReference type="InterPro" id="IPR010978">
    <property type="entry name" value="tRNA-bd_arm"/>
</dbReference>
<dbReference type="AlphaFoldDB" id="A0A934K894"/>
<dbReference type="PANTHER" id="PTHR43697">
    <property type="entry name" value="SERYL-TRNA SYNTHETASE"/>
    <property type="match status" value="1"/>
</dbReference>
<dbReference type="RefSeq" id="WP_338201222.1">
    <property type="nucleotide sequence ID" value="NZ_JAEKNR010000105.1"/>
</dbReference>
<organism evidence="18 19">
    <name type="scientific">Candidatus Nephthysia bennettiae</name>
    <dbReference type="NCBI Taxonomy" id="3127016"/>
    <lineage>
        <taxon>Bacteria</taxon>
        <taxon>Bacillati</taxon>
        <taxon>Candidatus Dormiibacterota</taxon>
        <taxon>Candidatus Dormibacteria</taxon>
        <taxon>Candidatus Dormibacterales</taxon>
        <taxon>Candidatus Dormibacteraceae</taxon>
        <taxon>Candidatus Nephthysia</taxon>
    </lineage>
</organism>
<feature type="binding site" evidence="12 13">
    <location>
        <position position="279"/>
    </location>
    <ligand>
        <name>L-serine</name>
        <dbReference type="ChEBI" id="CHEBI:33384"/>
    </ligand>
</feature>
<comment type="catalytic activity">
    <reaction evidence="10 12">
        <text>tRNA(Sec) + L-serine + ATP = L-seryl-tRNA(Sec) + AMP + diphosphate + H(+)</text>
        <dbReference type="Rhea" id="RHEA:42580"/>
        <dbReference type="Rhea" id="RHEA-COMP:9742"/>
        <dbReference type="Rhea" id="RHEA-COMP:10128"/>
        <dbReference type="ChEBI" id="CHEBI:15378"/>
        <dbReference type="ChEBI" id="CHEBI:30616"/>
        <dbReference type="ChEBI" id="CHEBI:33019"/>
        <dbReference type="ChEBI" id="CHEBI:33384"/>
        <dbReference type="ChEBI" id="CHEBI:78442"/>
        <dbReference type="ChEBI" id="CHEBI:78533"/>
        <dbReference type="ChEBI" id="CHEBI:456215"/>
        <dbReference type="EC" id="6.1.1.11"/>
    </reaction>
</comment>
<dbReference type="PIRSF" id="PIRSF001529">
    <property type="entry name" value="Ser-tRNA-synth_IIa"/>
    <property type="match status" value="1"/>
</dbReference>
<evidence type="ECO:0000256" key="1">
    <source>
        <dbReference type="ARBA" id="ARBA00004496"/>
    </source>
</evidence>
<sequence length="420" mass="47395">MLPIELIRRNPDEVRRAARLKGEEAPVDEILELDDRWRQATTEAESTRAEQNLHSKEFARSKDPSLLPQMRELAERAKRLAALADDLLRERDELLLRVPNVFHESVPVGESEADNVVIREWGSKPSFEFEPRPHYEIGEALGIMDFERAARVSGSRFAFLTGAGARLERALVQFMLDLHTGEHGYTEVYSPLLVNSASMVGTAQLPKFAEDAFRVEGRDLWLIPTAEVPVTNLHRQEILDAAQLPLKYVCYSPCFRSEAGAAGKDTRGYIRMHQFSKVELVRLVEPENSLEALEELTSQAEEVLRRLGLHYQVMVMCTGDMGFAQYKKYDLNVWAPGLGRYLEVSSCSLFTDFQARRASLRYRAAPGRPPRFVHTLNGSALALTRTLDAVLETYQRGDGGVDIPEVLRPYFGGRETISSS</sequence>
<comment type="domain">
    <text evidence="12">Consists of two distinct domains, a catalytic core and a N-terminal extension that is involved in tRNA binding.</text>
</comment>
<comment type="catalytic activity">
    <reaction evidence="11 12">
        <text>tRNA(Ser) + L-serine + ATP = L-seryl-tRNA(Ser) + AMP + diphosphate + H(+)</text>
        <dbReference type="Rhea" id="RHEA:12292"/>
        <dbReference type="Rhea" id="RHEA-COMP:9669"/>
        <dbReference type="Rhea" id="RHEA-COMP:9703"/>
        <dbReference type="ChEBI" id="CHEBI:15378"/>
        <dbReference type="ChEBI" id="CHEBI:30616"/>
        <dbReference type="ChEBI" id="CHEBI:33019"/>
        <dbReference type="ChEBI" id="CHEBI:33384"/>
        <dbReference type="ChEBI" id="CHEBI:78442"/>
        <dbReference type="ChEBI" id="CHEBI:78533"/>
        <dbReference type="ChEBI" id="CHEBI:456215"/>
        <dbReference type="EC" id="6.1.1.11"/>
    </reaction>
</comment>
<feature type="binding site" evidence="12">
    <location>
        <begin position="225"/>
        <end position="227"/>
    </location>
    <ligand>
        <name>L-serine</name>
        <dbReference type="ChEBI" id="CHEBI:33384"/>
    </ligand>
</feature>
<dbReference type="NCBIfam" id="TIGR00414">
    <property type="entry name" value="serS"/>
    <property type="match status" value="1"/>
</dbReference>
<evidence type="ECO:0000256" key="7">
    <source>
        <dbReference type="ARBA" id="ARBA00022840"/>
    </source>
</evidence>
<dbReference type="Gene3D" id="3.30.930.10">
    <property type="entry name" value="Bira Bifunctional Protein, Domain 2"/>
    <property type="match status" value="1"/>
</dbReference>
<dbReference type="GO" id="GO:0006434">
    <property type="term" value="P:seryl-tRNA aminoacylation"/>
    <property type="evidence" value="ECO:0007669"/>
    <property type="project" value="UniProtKB-UniRule"/>
</dbReference>
<keyword evidence="15" id="KW-0175">Coiled coil</keyword>
<name>A0A934K894_9BACT</name>
<evidence type="ECO:0000256" key="11">
    <source>
        <dbReference type="ARBA" id="ARBA00048823"/>
    </source>
</evidence>
<feature type="compositionally biased region" description="Basic and acidic residues" evidence="16">
    <location>
        <begin position="45"/>
        <end position="60"/>
    </location>
</feature>
<dbReference type="InterPro" id="IPR006195">
    <property type="entry name" value="aa-tRNA-synth_II"/>
</dbReference>
<dbReference type="InterPro" id="IPR015866">
    <property type="entry name" value="Ser-tRNA-synth_1_N"/>
</dbReference>
<dbReference type="InterPro" id="IPR045864">
    <property type="entry name" value="aa-tRNA-synth_II/BPL/LPL"/>
</dbReference>
<feature type="coiled-coil region" evidence="15">
    <location>
        <begin position="70"/>
        <end position="97"/>
    </location>
</feature>
<dbReference type="Proteomes" id="UP000612893">
    <property type="component" value="Unassembled WGS sequence"/>
</dbReference>
<dbReference type="PROSITE" id="PS50862">
    <property type="entry name" value="AA_TRNA_LIGASE_II"/>
    <property type="match status" value="1"/>
</dbReference>
<feature type="binding site" evidence="12 14">
    <location>
        <begin position="256"/>
        <end position="258"/>
    </location>
    <ligand>
        <name>ATP</name>
        <dbReference type="ChEBI" id="CHEBI:30616"/>
    </ligand>
</feature>
<evidence type="ECO:0000313" key="19">
    <source>
        <dbReference type="Proteomes" id="UP000612893"/>
    </source>
</evidence>
<evidence type="ECO:0000313" key="18">
    <source>
        <dbReference type="EMBL" id="MBJ7598321.1"/>
    </source>
</evidence>
<evidence type="ECO:0000256" key="15">
    <source>
        <dbReference type="SAM" id="Coils"/>
    </source>
</evidence>
<dbReference type="SUPFAM" id="SSF46589">
    <property type="entry name" value="tRNA-binding arm"/>
    <property type="match status" value="1"/>
</dbReference>
<evidence type="ECO:0000256" key="14">
    <source>
        <dbReference type="PIRSR" id="PIRSR001529-2"/>
    </source>
</evidence>
<evidence type="ECO:0000256" key="6">
    <source>
        <dbReference type="ARBA" id="ARBA00022741"/>
    </source>
</evidence>
<comment type="pathway">
    <text evidence="2 12">Aminoacyl-tRNA biosynthesis; selenocysteinyl-tRNA(Sec) biosynthesis; L-seryl-tRNA(Sec) from L-serine and tRNA(Sec): step 1/1.</text>
</comment>
<dbReference type="InterPro" id="IPR002317">
    <property type="entry name" value="Ser-tRNA-ligase_type_1"/>
</dbReference>
<feature type="binding site" evidence="12 14">
    <location>
        <begin position="343"/>
        <end position="346"/>
    </location>
    <ligand>
        <name>ATP</name>
        <dbReference type="ChEBI" id="CHEBI:30616"/>
    </ligand>
</feature>
<protein>
    <recommendedName>
        <fullName evidence="12">Serine--tRNA ligase</fullName>
        <ecNumber evidence="12">6.1.1.11</ecNumber>
    </recommendedName>
    <alternativeName>
        <fullName evidence="12">Seryl-tRNA synthetase</fullName>
        <shortName evidence="12">SerRS</shortName>
    </alternativeName>
    <alternativeName>
        <fullName evidence="12">Seryl-tRNA(Ser/Sec) synthetase</fullName>
    </alternativeName>
</protein>
<dbReference type="SUPFAM" id="SSF55681">
    <property type="entry name" value="Class II aaRS and biotin synthetases"/>
    <property type="match status" value="1"/>
</dbReference>
<dbReference type="GO" id="GO:0004828">
    <property type="term" value="F:serine-tRNA ligase activity"/>
    <property type="evidence" value="ECO:0007669"/>
    <property type="project" value="UniProtKB-UniRule"/>
</dbReference>
<dbReference type="HAMAP" id="MF_00176">
    <property type="entry name" value="Ser_tRNA_synth_type1"/>
    <property type="match status" value="1"/>
</dbReference>
<comment type="subunit">
    <text evidence="12">Homodimer. The tRNA molecule binds across the dimer.</text>
</comment>
<comment type="subcellular location">
    <subcellularLocation>
        <location evidence="1 12">Cytoplasm</location>
    </subcellularLocation>
</comment>
<gene>
    <name evidence="12 18" type="primary">serS</name>
    <name evidence="18" type="ORF">JF922_09590</name>
</gene>
<dbReference type="EMBL" id="JAEKNR010000105">
    <property type="protein sequence ID" value="MBJ7598321.1"/>
    <property type="molecule type" value="Genomic_DNA"/>
</dbReference>
<evidence type="ECO:0000256" key="13">
    <source>
        <dbReference type="PIRSR" id="PIRSR001529-1"/>
    </source>
</evidence>
<evidence type="ECO:0000256" key="16">
    <source>
        <dbReference type="SAM" id="MobiDB-lite"/>
    </source>
</evidence>
<keyword evidence="4 12" id="KW-0963">Cytoplasm</keyword>
<dbReference type="EC" id="6.1.1.11" evidence="12"/>
<dbReference type="Gene3D" id="1.10.287.40">
    <property type="entry name" value="Serine-tRNA synthetase, tRNA binding domain"/>
    <property type="match status" value="1"/>
</dbReference>
<comment type="similarity">
    <text evidence="3 12">Belongs to the class-II aminoacyl-tRNA synthetase family. Type-1 seryl-tRNA synthetase subfamily.</text>
</comment>
<evidence type="ECO:0000256" key="10">
    <source>
        <dbReference type="ARBA" id="ARBA00047929"/>
    </source>
</evidence>
<evidence type="ECO:0000256" key="3">
    <source>
        <dbReference type="ARBA" id="ARBA00010728"/>
    </source>
</evidence>
<reference evidence="18" key="1">
    <citation type="submission" date="2020-10" db="EMBL/GenBank/DDBJ databases">
        <title>Ca. Dormibacterota MAGs.</title>
        <authorList>
            <person name="Montgomery K."/>
        </authorList>
    </citation>
    <scope>NUCLEOTIDE SEQUENCE [LARGE SCALE GENOMIC DNA]</scope>
    <source>
        <strain evidence="18">SC8812_S17_10</strain>
    </source>
</reference>
<comment type="caution">
    <text evidence="12">Lacks conserved residue(s) required for the propagation of feature annotation.</text>
</comment>
<dbReference type="InterPro" id="IPR042103">
    <property type="entry name" value="SerRS_1_N_sf"/>
</dbReference>
<feature type="binding site" evidence="13">
    <location>
        <position position="225"/>
    </location>
    <ligand>
        <name>L-serine</name>
        <dbReference type="ChEBI" id="CHEBI:33384"/>
    </ligand>
</feature>
<feature type="domain" description="Aminoacyl-transfer RNA synthetases class-II family profile" evidence="17">
    <location>
        <begin position="166"/>
        <end position="404"/>
    </location>
</feature>
<feature type="binding site" evidence="13">
    <location>
        <position position="377"/>
    </location>
    <ligand>
        <name>L-serine</name>
        <dbReference type="ChEBI" id="CHEBI:33384"/>
    </ligand>
</feature>
<evidence type="ECO:0000256" key="2">
    <source>
        <dbReference type="ARBA" id="ARBA00005045"/>
    </source>
</evidence>
<keyword evidence="9 12" id="KW-0030">Aminoacyl-tRNA synthetase</keyword>
<dbReference type="GO" id="GO:0005524">
    <property type="term" value="F:ATP binding"/>
    <property type="evidence" value="ECO:0007669"/>
    <property type="project" value="UniProtKB-UniRule"/>
</dbReference>
<dbReference type="InterPro" id="IPR033729">
    <property type="entry name" value="SerRS_core"/>
</dbReference>
<keyword evidence="5 12" id="KW-0436">Ligase</keyword>
<feature type="binding site" evidence="13">
    <location>
        <position position="256"/>
    </location>
    <ligand>
        <name>L-serine</name>
        <dbReference type="ChEBI" id="CHEBI:33384"/>
    </ligand>
</feature>
<dbReference type="PANTHER" id="PTHR43697:SF1">
    <property type="entry name" value="SERINE--TRNA LIGASE"/>
    <property type="match status" value="1"/>
</dbReference>
<comment type="function">
    <text evidence="12">Catalyzes the attachment of serine to tRNA(Ser). Is also able to aminoacylate tRNA(Sec) with serine, to form the misacylated tRNA L-seryl-tRNA(Sec), which will be further converted into selenocysteinyl-tRNA(Sec).</text>
</comment>
<evidence type="ECO:0000256" key="5">
    <source>
        <dbReference type="ARBA" id="ARBA00022598"/>
    </source>
</evidence>
<evidence type="ECO:0000256" key="12">
    <source>
        <dbReference type="HAMAP-Rule" id="MF_00176"/>
    </source>
</evidence>
<keyword evidence="7 12" id="KW-0067">ATP-binding</keyword>
<evidence type="ECO:0000256" key="8">
    <source>
        <dbReference type="ARBA" id="ARBA00022917"/>
    </source>
</evidence>
<dbReference type="CDD" id="cd00770">
    <property type="entry name" value="SerRS_core"/>
    <property type="match status" value="1"/>
</dbReference>
<evidence type="ECO:0000256" key="4">
    <source>
        <dbReference type="ARBA" id="ARBA00022490"/>
    </source>
</evidence>